<dbReference type="RefSeq" id="WP_184672080.1">
    <property type="nucleotide sequence ID" value="NZ_BAABAI010000009.1"/>
</dbReference>
<sequence length="152" mass="16541">MRHDPPAGTDPHRYLADFEQQLQQARQRIEAVNAAFRAARTTSTSRDGAVTVTVASGGRIESLRLTPKAIELGYATLAATITDTIRTAQVGAARMIEDAVRPVLGDGEGMDFLREQVERGITAIDSTAAPTDRPARKTSRNDDDYYDGPVLR</sequence>
<comment type="caution">
    <text evidence="3">The sequence shown here is derived from an EMBL/GenBank/DDBJ whole genome shotgun (WGS) entry which is preliminary data.</text>
</comment>
<evidence type="ECO:0000256" key="1">
    <source>
        <dbReference type="SAM" id="Coils"/>
    </source>
</evidence>
<dbReference type="InterPro" id="IPR004401">
    <property type="entry name" value="YbaB/EbfC"/>
</dbReference>
<protein>
    <submittedName>
        <fullName evidence="3">DNA-binding protein YbaB</fullName>
    </submittedName>
</protein>
<feature type="compositionally biased region" description="Basic and acidic residues" evidence="2">
    <location>
        <begin position="133"/>
        <end position="143"/>
    </location>
</feature>
<keyword evidence="1" id="KW-0175">Coiled coil</keyword>
<dbReference type="EMBL" id="JACHJS010000001">
    <property type="protein sequence ID" value="MBB4967398.1"/>
    <property type="molecule type" value="Genomic_DNA"/>
</dbReference>
<keyword evidence="4" id="KW-1185">Reference proteome</keyword>
<feature type="coiled-coil region" evidence="1">
    <location>
        <begin position="15"/>
        <end position="42"/>
    </location>
</feature>
<dbReference type="Proteomes" id="UP000542674">
    <property type="component" value="Unassembled WGS sequence"/>
</dbReference>
<reference evidence="3 4" key="1">
    <citation type="submission" date="2020-08" db="EMBL/GenBank/DDBJ databases">
        <title>Sequencing the genomes of 1000 actinobacteria strains.</title>
        <authorList>
            <person name="Klenk H.-P."/>
        </authorList>
    </citation>
    <scope>NUCLEOTIDE SEQUENCE [LARGE SCALE GENOMIC DNA]</scope>
    <source>
        <strain evidence="3 4">DSM 45084</strain>
    </source>
</reference>
<name>A0A7W7WY71_9PSEU</name>
<evidence type="ECO:0000313" key="4">
    <source>
        <dbReference type="Proteomes" id="UP000542674"/>
    </source>
</evidence>
<dbReference type="GO" id="GO:0003677">
    <property type="term" value="F:DNA binding"/>
    <property type="evidence" value="ECO:0007669"/>
    <property type="project" value="UniProtKB-KW"/>
</dbReference>
<organism evidence="3 4">
    <name type="scientific">Saccharothrix violaceirubra</name>
    <dbReference type="NCBI Taxonomy" id="413306"/>
    <lineage>
        <taxon>Bacteria</taxon>
        <taxon>Bacillati</taxon>
        <taxon>Actinomycetota</taxon>
        <taxon>Actinomycetes</taxon>
        <taxon>Pseudonocardiales</taxon>
        <taxon>Pseudonocardiaceae</taxon>
        <taxon>Saccharothrix</taxon>
    </lineage>
</organism>
<dbReference type="InterPro" id="IPR036894">
    <property type="entry name" value="YbaB-like_sf"/>
</dbReference>
<gene>
    <name evidence="3" type="ORF">F4559_004757</name>
</gene>
<dbReference type="Gene3D" id="3.30.1310.10">
    <property type="entry name" value="Nucleoid-associated protein YbaB-like domain"/>
    <property type="match status" value="1"/>
</dbReference>
<accession>A0A7W7WY71</accession>
<dbReference type="Pfam" id="PF02575">
    <property type="entry name" value="YbaB_DNA_bd"/>
    <property type="match status" value="1"/>
</dbReference>
<keyword evidence="3" id="KW-0238">DNA-binding</keyword>
<proteinExistence type="predicted"/>
<feature type="region of interest" description="Disordered" evidence="2">
    <location>
        <begin position="123"/>
        <end position="152"/>
    </location>
</feature>
<dbReference type="SUPFAM" id="SSF82607">
    <property type="entry name" value="YbaB-like"/>
    <property type="match status" value="1"/>
</dbReference>
<evidence type="ECO:0000256" key="2">
    <source>
        <dbReference type="SAM" id="MobiDB-lite"/>
    </source>
</evidence>
<dbReference type="AlphaFoldDB" id="A0A7W7WY71"/>
<evidence type="ECO:0000313" key="3">
    <source>
        <dbReference type="EMBL" id="MBB4967398.1"/>
    </source>
</evidence>